<dbReference type="Gene3D" id="4.10.60.10">
    <property type="entry name" value="Zinc finger, CCHC-type"/>
    <property type="match status" value="1"/>
</dbReference>
<dbReference type="AlphaFoldDB" id="A0AAV7WGM7"/>
<gene>
    <name evidence="1" type="ORF">NDU88_006785</name>
</gene>
<proteinExistence type="predicted"/>
<protein>
    <recommendedName>
        <fullName evidence="3">CCHC-type domain-containing protein</fullName>
    </recommendedName>
</protein>
<comment type="caution">
    <text evidence="1">The sequence shown here is derived from an EMBL/GenBank/DDBJ whole genome shotgun (WGS) entry which is preliminary data.</text>
</comment>
<evidence type="ECO:0000313" key="2">
    <source>
        <dbReference type="Proteomes" id="UP001066276"/>
    </source>
</evidence>
<name>A0AAV7WGM7_PLEWA</name>
<sequence length="261" mass="29292">MAAQGGATGRSARVRDLQPPEFQVYSAPTRPATRWKRWLRYLENYFQLTEVTDPCTKRAALLRLAGVELQELFDSLPDTGGASDYEKAASALTAHFRAQVNPDLEELTFRRARQQRGEAMLEFHWRLVGLASSCEFVDAAREIRMQVILGCRSDEFRTEILCKRGIPLESILGAARAWEQADELSAHLRRQLRVEEAAAQSLPPALEEARAAPTRGKHCTHCGGSGPHRNQCPARGATCGNCGKMNHYARVCQSRRRTHHR</sequence>
<dbReference type="GO" id="GO:0003676">
    <property type="term" value="F:nucleic acid binding"/>
    <property type="evidence" value="ECO:0007669"/>
    <property type="project" value="InterPro"/>
</dbReference>
<evidence type="ECO:0008006" key="3">
    <source>
        <dbReference type="Google" id="ProtNLM"/>
    </source>
</evidence>
<accession>A0AAV7WGM7</accession>
<dbReference type="PANTHER" id="PTHR33198:SF20">
    <property type="entry name" value="RETROTRANSPOSON GAG DOMAIN-CONTAINING PROTEIN"/>
    <property type="match status" value="1"/>
</dbReference>
<dbReference type="GO" id="GO:0008270">
    <property type="term" value="F:zinc ion binding"/>
    <property type="evidence" value="ECO:0007669"/>
    <property type="project" value="InterPro"/>
</dbReference>
<dbReference type="InterPro" id="IPR036875">
    <property type="entry name" value="Znf_CCHC_sf"/>
</dbReference>
<evidence type="ECO:0000313" key="1">
    <source>
        <dbReference type="EMBL" id="KAJ1211425.1"/>
    </source>
</evidence>
<dbReference type="Proteomes" id="UP001066276">
    <property type="component" value="Chromosome 1_2"/>
</dbReference>
<reference evidence="1" key="1">
    <citation type="journal article" date="2022" name="bioRxiv">
        <title>Sequencing and chromosome-scale assembly of the giantPleurodeles waltlgenome.</title>
        <authorList>
            <person name="Brown T."/>
            <person name="Elewa A."/>
            <person name="Iarovenko S."/>
            <person name="Subramanian E."/>
            <person name="Araus A.J."/>
            <person name="Petzold A."/>
            <person name="Susuki M."/>
            <person name="Suzuki K.-i.T."/>
            <person name="Hayashi T."/>
            <person name="Toyoda A."/>
            <person name="Oliveira C."/>
            <person name="Osipova E."/>
            <person name="Leigh N.D."/>
            <person name="Simon A."/>
            <person name="Yun M.H."/>
        </authorList>
    </citation>
    <scope>NUCLEOTIDE SEQUENCE</scope>
    <source>
        <strain evidence="1">20211129_DDA</strain>
        <tissue evidence="1">Liver</tissue>
    </source>
</reference>
<organism evidence="1 2">
    <name type="scientific">Pleurodeles waltl</name>
    <name type="common">Iberian ribbed newt</name>
    <dbReference type="NCBI Taxonomy" id="8319"/>
    <lineage>
        <taxon>Eukaryota</taxon>
        <taxon>Metazoa</taxon>
        <taxon>Chordata</taxon>
        <taxon>Craniata</taxon>
        <taxon>Vertebrata</taxon>
        <taxon>Euteleostomi</taxon>
        <taxon>Amphibia</taxon>
        <taxon>Batrachia</taxon>
        <taxon>Caudata</taxon>
        <taxon>Salamandroidea</taxon>
        <taxon>Salamandridae</taxon>
        <taxon>Pleurodelinae</taxon>
        <taxon>Pleurodeles</taxon>
    </lineage>
</organism>
<dbReference type="PANTHER" id="PTHR33198">
    <property type="entry name" value="ANK_REP_REGION DOMAIN-CONTAINING PROTEIN-RELATED"/>
    <property type="match status" value="1"/>
</dbReference>
<dbReference type="SUPFAM" id="SSF57756">
    <property type="entry name" value="Retrovirus zinc finger-like domains"/>
    <property type="match status" value="1"/>
</dbReference>
<dbReference type="EMBL" id="JANPWB010000002">
    <property type="protein sequence ID" value="KAJ1211425.1"/>
    <property type="molecule type" value="Genomic_DNA"/>
</dbReference>
<keyword evidence="2" id="KW-1185">Reference proteome</keyword>